<dbReference type="RefSeq" id="WP_115814530.1">
    <property type="nucleotide sequence ID" value="NZ_QUNI01000013.1"/>
</dbReference>
<protein>
    <submittedName>
        <fullName evidence="1">Uncharacterized protein</fullName>
    </submittedName>
</protein>
<keyword evidence="2" id="KW-1185">Reference proteome</keyword>
<gene>
    <name evidence="1" type="ORF">C8P67_11311</name>
</gene>
<dbReference type="EMBL" id="QUNI01000013">
    <property type="protein sequence ID" value="REG94046.1"/>
    <property type="molecule type" value="Genomic_DNA"/>
</dbReference>
<dbReference type="Proteomes" id="UP000257136">
    <property type="component" value="Unassembled WGS sequence"/>
</dbReference>
<dbReference type="AlphaFoldDB" id="A0A3E0EAK0"/>
<reference evidence="1 2" key="1">
    <citation type="submission" date="2018-08" db="EMBL/GenBank/DDBJ databases">
        <title>Genomic Encyclopedia of Archaeal and Bacterial Type Strains, Phase II (KMG-II): from individual species to whole genera.</title>
        <authorList>
            <person name="Goeker M."/>
        </authorList>
    </citation>
    <scope>NUCLEOTIDE SEQUENCE [LARGE SCALE GENOMIC DNA]</scope>
    <source>
        <strain evidence="1 2">DSM 100880</strain>
    </source>
</reference>
<evidence type="ECO:0000313" key="2">
    <source>
        <dbReference type="Proteomes" id="UP000257136"/>
    </source>
</evidence>
<organism evidence="1 2">
    <name type="scientific">Flavobacterium aquicola</name>
    <dbReference type="NCBI Taxonomy" id="1682742"/>
    <lineage>
        <taxon>Bacteria</taxon>
        <taxon>Pseudomonadati</taxon>
        <taxon>Bacteroidota</taxon>
        <taxon>Flavobacteriia</taxon>
        <taxon>Flavobacteriales</taxon>
        <taxon>Flavobacteriaceae</taxon>
        <taxon>Flavobacterium</taxon>
    </lineage>
</organism>
<accession>A0A3E0EAK0</accession>
<name>A0A3E0EAK0_9FLAO</name>
<dbReference type="OrthoDB" id="1357076at2"/>
<proteinExistence type="predicted"/>
<sequence>MEKDKIKLNDLIENPEHYFILLKPILEIRNDIHSLEINVDGYRDLFCIIMDLLKTAKFALEGIEVSMDSNLSTTRYVGSLLKIIEMMIPFEESELLDILYRKHLNEKNENASN</sequence>
<evidence type="ECO:0000313" key="1">
    <source>
        <dbReference type="EMBL" id="REG94046.1"/>
    </source>
</evidence>
<comment type="caution">
    <text evidence="1">The sequence shown here is derived from an EMBL/GenBank/DDBJ whole genome shotgun (WGS) entry which is preliminary data.</text>
</comment>